<evidence type="ECO:0000256" key="2">
    <source>
        <dbReference type="ARBA" id="ARBA00022490"/>
    </source>
</evidence>
<dbReference type="Proteomes" id="UP000294947">
    <property type="component" value="Unassembled WGS sequence"/>
</dbReference>
<keyword evidence="4" id="KW-0378">Hydrolase</keyword>
<reference evidence="7 8" key="1">
    <citation type="submission" date="2019-03" db="EMBL/GenBank/DDBJ databases">
        <title>Draft genome sequences of novel Actinobacteria.</title>
        <authorList>
            <person name="Sahin N."/>
            <person name="Ay H."/>
            <person name="Saygin H."/>
        </authorList>
    </citation>
    <scope>NUCLEOTIDE SEQUENCE [LARGE SCALE GENOMIC DNA]</scope>
    <source>
        <strain evidence="7 8">7K502</strain>
    </source>
</reference>
<dbReference type="InterPro" id="IPR023562">
    <property type="entry name" value="ClpP/TepA"/>
</dbReference>
<evidence type="ECO:0000313" key="8">
    <source>
        <dbReference type="Proteomes" id="UP000294947"/>
    </source>
</evidence>
<dbReference type="PRINTS" id="PR00127">
    <property type="entry name" value="CLPPROTEASEP"/>
</dbReference>
<dbReference type="Pfam" id="PF00574">
    <property type="entry name" value="CLP_protease"/>
    <property type="match status" value="1"/>
</dbReference>
<dbReference type="Gene3D" id="3.90.226.10">
    <property type="entry name" value="2-enoyl-CoA Hydratase, Chain A, domain 1"/>
    <property type="match status" value="1"/>
</dbReference>
<comment type="similarity">
    <text evidence="1 6">Belongs to the peptidase S14 family.</text>
</comment>
<gene>
    <name evidence="7" type="ORF">E1288_36200</name>
</gene>
<accession>A0A4R4Y9T9</accession>
<organism evidence="7 8">
    <name type="scientific">Saccharopolyspora elongata</name>
    <dbReference type="NCBI Taxonomy" id="2530387"/>
    <lineage>
        <taxon>Bacteria</taxon>
        <taxon>Bacillati</taxon>
        <taxon>Actinomycetota</taxon>
        <taxon>Actinomycetes</taxon>
        <taxon>Pseudonocardiales</taxon>
        <taxon>Pseudonocardiaceae</taxon>
        <taxon>Saccharopolyspora</taxon>
    </lineage>
</organism>
<dbReference type="GO" id="GO:0051117">
    <property type="term" value="F:ATPase binding"/>
    <property type="evidence" value="ECO:0007669"/>
    <property type="project" value="TreeGrafter"/>
</dbReference>
<dbReference type="SUPFAM" id="SSF52096">
    <property type="entry name" value="ClpP/crotonase"/>
    <property type="match status" value="1"/>
</dbReference>
<dbReference type="GO" id="GO:0006515">
    <property type="term" value="P:protein quality control for misfolded or incompletely synthesized proteins"/>
    <property type="evidence" value="ECO:0007669"/>
    <property type="project" value="TreeGrafter"/>
</dbReference>
<dbReference type="InterPro" id="IPR001907">
    <property type="entry name" value="ClpP"/>
</dbReference>
<dbReference type="InterPro" id="IPR029045">
    <property type="entry name" value="ClpP/crotonase-like_dom_sf"/>
</dbReference>
<dbReference type="PANTHER" id="PTHR10381:SF70">
    <property type="entry name" value="ATP-DEPENDENT CLP PROTEASE PROTEOLYTIC SUBUNIT"/>
    <property type="match status" value="1"/>
</dbReference>
<keyword evidence="8" id="KW-1185">Reference proteome</keyword>
<name>A0A4R4Y9T9_9PSEU</name>
<dbReference type="CDD" id="cd07017">
    <property type="entry name" value="S14_ClpP_2"/>
    <property type="match status" value="1"/>
</dbReference>
<keyword evidence="5" id="KW-0720">Serine protease</keyword>
<dbReference type="OrthoDB" id="9802800at2"/>
<keyword evidence="3 7" id="KW-0645">Protease</keyword>
<comment type="caution">
    <text evidence="7">The sequence shown here is derived from an EMBL/GenBank/DDBJ whole genome shotgun (WGS) entry which is preliminary data.</text>
</comment>
<keyword evidence="2" id="KW-0963">Cytoplasm</keyword>
<evidence type="ECO:0000256" key="3">
    <source>
        <dbReference type="ARBA" id="ARBA00022670"/>
    </source>
</evidence>
<evidence type="ECO:0000256" key="4">
    <source>
        <dbReference type="ARBA" id="ARBA00022801"/>
    </source>
</evidence>
<protein>
    <recommendedName>
        <fullName evidence="6">ATP-dependent Clp protease proteolytic subunit</fullName>
    </recommendedName>
</protein>
<dbReference type="GO" id="GO:0009368">
    <property type="term" value="C:endopeptidase Clp complex"/>
    <property type="evidence" value="ECO:0007669"/>
    <property type="project" value="TreeGrafter"/>
</dbReference>
<evidence type="ECO:0000256" key="1">
    <source>
        <dbReference type="ARBA" id="ARBA00007039"/>
    </source>
</evidence>
<evidence type="ECO:0000256" key="6">
    <source>
        <dbReference type="RuleBase" id="RU003567"/>
    </source>
</evidence>
<evidence type="ECO:0000256" key="5">
    <source>
        <dbReference type="ARBA" id="ARBA00022825"/>
    </source>
</evidence>
<dbReference type="PANTHER" id="PTHR10381">
    <property type="entry name" value="ATP-DEPENDENT CLP PROTEASE PROTEOLYTIC SUBUNIT"/>
    <property type="match status" value="1"/>
</dbReference>
<dbReference type="EMBL" id="SMKW01000073">
    <property type="protein sequence ID" value="TDD39862.1"/>
    <property type="molecule type" value="Genomic_DNA"/>
</dbReference>
<dbReference type="GO" id="GO:0004176">
    <property type="term" value="F:ATP-dependent peptidase activity"/>
    <property type="evidence" value="ECO:0007669"/>
    <property type="project" value="InterPro"/>
</dbReference>
<evidence type="ECO:0000313" key="7">
    <source>
        <dbReference type="EMBL" id="TDD39862.1"/>
    </source>
</evidence>
<sequence length="191" mass="20448">MPIHSWAMNKLMSDMFDDRTVVISGELSRNTSTAAISQLLLLNATDPDAEIKLYIDSATGSLPAGFAICDAINCIKPEVSTWAIGTVGSAATLVLCSGAIGKRYMLPGSHVVLRQPDHDEGLDGEPVTPTTADHQKWSDEMVQLLVAKTGQDPDIIARDLRNHLRLSTTDAAPYGIADQVMADGKYAPQGN</sequence>
<dbReference type="AlphaFoldDB" id="A0A4R4Y9T9"/>
<dbReference type="GO" id="GO:0004252">
    <property type="term" value="F:serine-type endopeptidase activity"/>
    <property type="evidence" value="ECO:0007669"/>
    <property type="project" value="InterPro"/>
</dbReference>
<proteinExistence type="inferred from homology"/>